<dbReference type="InterPro" id="IPR011335">
    <property type="entry name" value="Restrct_endonuc-II-like"/>
</dbReference>
<evidence type="ECO:0000256" key="1">
    <source>
        <dbReference type="ARBA" id="ARBA00022722"/>
    </source>
</evidence>
<keyword evidence="3" id="KW-0227">DNA damage</keyword>
<evidence type="ECO:0000313" key="7">
    <source>
        <dbReference type="EMBL" id="MFC4067011.1"/>
    </source>
</evidence>
<comment type="similarity">
    <text evidence="6">Belongs to the Vsr family.</text>
</comment>
<evidence type="ECO:0000256" key="3">
    <source>
        <dbReference type="ARBA" id="ARBA00022763"/>
    </source>
</evidence>
<protein>
    <submittedName>
        <fullName evidence="7">Very short patch repair endonuclease</fullName>
    </submittedName>
</protein>
<evidence type="ECO:0000256" key="2">
    <source>
        <dbReference type="ARBA" id="ARBA00022759"/>
    </source>
</evidence>
<keyword evidence="8" id="KW-1185">Reference proteome</keyword>
<name>A0ABV8ISM2_9ACTN</name>
<dbReference type="Proteomes" id="UP001595867">
    <property type="component" value="Unassembled WGS sequence"/>
</dbReference>
<dbReference type="GO" id="GO:0004519">
    <property type="term" value="F:endonuclease activity"/>
    <property type="evidence" value="ECO:0007669"/>
    <property type="project" value="UniProtKB-KW"/>
</dbReference>
<proteinExistence type="inferred from homology"/>
<evidence type="ECO:0000256" key="5">
    <source>
        <dbReference type="ARBA" id="ARBA00023204"/>
    </source>
</evidence>
<sequence length="148" mass="16526">MSKQRRRDTEPEVALRRILHARGLRFRVNFPIPGMPRRSMDIAFTRARVAVFVDGCFWHVCPEHATAPTANSDWWSRKLSTNQARDAATNEHLVGIGWHVVRIWEHEDPDDAADLVMAAVRGEGGSGTRGKGAESLVEARGEVLGQCL</sequence>
<dbReference type="SUPFAM" id="SSF52980">
    <property type="entry name" value="Restriction endonuclease-like"/>
    <property type="match status" value="1"/>
</dbReference>
<dbReference type="RefSeq" id="WP_378068505.1">
    <property type="nucleotide sequence ID" value="NZ_JBHSBL010000017.1"/>
</dbReference>
<dbReference type="EMBL" id="JBHSBL010000017">
    <property type="protein sequence ID" value="MFC4067011.1"/>
    <property type="molecule type" value="Genomic_DNA"/>
</dbReference>
<keyword evidence="4" id="KW-0378">Hydrolase</keyword>
<evidence type="ECO:0000256" key="4">
    <source>
        <dbReference type="ARBA" id="ARBA00022801"/>
    </source>
</evidence>
<keyword evidence="2 7" id="KW-0255">Endonuclease</keyword>
<gene>
    <name evidence="7" type="ORF">ACFO0C_18900</name>
</gene>
<dbReference type="CDD" id="cd00221">
    <property type="entry name" value="Vsr"/>
    <property type="match status" value="1"/>
</dbReference>
<organism evidence="7 8">
    <name type="scientific">Actinoplanes subglobosus</name>
    <dbReference type="NCBI Taxonomy" id="1547892"/>
    <lineage>
        <taxon>Bacteria</taxon>
        <taxon>Bacillati</taxon>
        <taxon>Actinomycetota</taxon>
        <taxon>Actinomycetes</taxon>
        <taxon>Micromonosporales</taxon>
        <taxon>Micromonosporaceae</taxon>
        <taxon>Actinoplanes</taxon>
    </lineage>
</organism>
<dbReference type="InterPro" id="IPR004603">
    <property type="entry name" value="DNA_mismatch_endonuc_vsr"/>
</dbReference>
<evidence type="ECO:0000256" key="6">
    <source>
        <dbReference type="ARBA" id="ARBA00029466"/>
    </source>
</evidence>
<comment type="caution">
    <text evidence="7">The sequence shown here is derived from an EMBL/GenBank/DDBJ whole genome shotgun (WGS) entry which is preliminary data.</text>
</comment>
<dbReference type="NCBIfam" id="TIGR00632">
    <property type="entry name" value="vsr"/>
    <property type="match status" value="1"/>
</dbReference>
<keyword evidence="1" id="KW-0540">Nuclease</keyword>
<keyword evidence="5" id="KW-0234">DNA repair</keyword>
<dbReference type="Pfam" id="PF03852">
    <property type="entry name" value="Vsr"/>
    <property type="match status" value="1"/>
</dbReference>
<accession>A0ABV8ISM2</accession>
<dbReference type="Gene3D" id="3.40.960.10">
    <property type="entry name" value="VSR Endonuclease"/>
    <property type="match status" value="1"/>
</dbReference>
<reference evidence="8" key="1">
    <citation type="journal article" date="2019" name="Int. J. Syst. Evol. Microbiol.">
        <title>The Global Catalogue of Microorganisms (GCM) 10K type strain sequencing project: providing services to taxonomists for standard genome sequencing and annotation.</title>
        <authorList>
            <consortium name="The Broad Institute Genomics Platform"/>
            <consortium name="The Broad Institute Genome Sequencing Center for Infectious Disease"/>
            <person name="Wu L."/>
            <person name="Ma J."/>
        </authorList>
    </citation>
    <scope>NUCLEOTIDE SEQUENCE [LARGE SCALE GENOMIC DNA]</scope>
    <source>
        <strain evidence="8">TBRC 5832</strain>
    </source>
</reference>
<evidence type="ECO:0000313" key="8">
    <source>
        <dbReference type="Proteomes" id="UP001595867"/>
    </source>
</evidence>